<dbReference type="InterPro" id="IPR002110">
    <property type="entry name" value="Ankyrin_rpt"/>
</dbReference>
<dbReference type="Pfam" id="PF17111">
    <property type="entry name" value="PigL_N"/>
    <property type="match status" value="1"/>
</dbReference>
<evidence type="ECO:0000256" key="1">
    <source>
        <dbReference type="ARBA" id="ARBA00012210"/>
    </source>
</evidence>
<dbReference type="InterPro" id="IPR036770">
    <property type="entry name" value="Ankyrin_rpt-contain_sf"/>
</dbReference>
<evidence type="ECO:0000256" key="3">
    <source>
        <dbReference type="ARBA" id="ARBA00023043"/>
    </source>
</evidence>
<evidence type="ECO:0000313" key="7">
    <source>
        <dbReference type="Proteomes" id="UP000799770"/>
    </source>
</evidence>
<keyword evidence="3 4" id="KW-0040">ANK repeat</keyword>
<dbReference type="AlphaFoldDB" id="A0A6A5ZII2"/>
<dbReference type="EC" id="2.3.1.225" evidence="1"/>
<reference evidence="6" key="1">
    <citation type="journal article" date="2020" name="Stud. Mycol.">
        <title>101 Dothideomycetes genomes: a test case for predicting lifestyles and emergence of pathogens.</title>
        <authorList>
            <person name="Haridas S."/>
            <person name="Albert R."/>
            <person name="Binder M."/>
            <person name="Bloem J."/>
            <person name="Labutti K."/>
            <person name="Salamov A."/>
            <person name="Andreopoulos B."/>
            <person name="Baker S."/>
            <person name="Barry K."/>
            <person name="Bills G."/>
            <person name="Bluhm B."/>
            <person name="Cannon C."/>
            <person name="Castanera R."/>
            <person name="Culley D."/>
            <person name="Daum C."/>
            <person name="Ezra D."/>
            <person name="Gonzalez J."/>
            <person name="Henrissat B."/>
            <person name="Kuo A."/>
            <person name="Liang C."/>
            <person name="Lipzen A."/>
            <person name="Lutzoni F."/>
            <person name="Magnuson J."/>
            <person name="Mondo S."/>
            <person name="Nolan M."/>
            <person name="Ohm R."/>
            <person name="Pangilinan J."/>
            <person name="Park H.-J."/>
            <person name="Ramirez L."/>
            <person name="Alfaro M."/>
            <person name="Sun H."/>
            <person name="Tritt A."/>
            <person name="Yoshinaga Y."/>
            <person name="Zwiers L.-H."/>
            <person name="Turgeon B."/>
            <person name="Goodwin S."/>
            <person name="Spatafora J."/>
            <person name="Crous P."/>
            <person name="Grigoriev I."/>
        </authorList>
    </citation>
    <scope>NUCLEOTIDE SEQUENCE</scope>
    <source>
        <strain evidence="6">CBS 627.86</strain>
    </source>
</reference>
<name>A0A6A5ZII2_9PLEO</name>
<feature type="domain" description="Azaphilone pigments biosynthesis cluster protein L N-terminal" evidence="5">
    <location>
        <begin position="1"/>
        <end position="99"/>
    </location>
</feature>
<dbReference type="PANTHER" id="PTHR24161">
    <property type="entry name" value="ANK_REP_REGION DOMAIN-CONTAINING PROTEIN-RELATED"/>
    <property type="match status" value="1"/>
</dbReference>
<dbReference type="Pfam" id="PF00023">
    <property type="entry name" value="Ank"/>
    <property type="match status" value="1"/>
</dbReference>
<evidence type="ECO:0000259" key="5">
    <source>
        <dbReference type="Pfam" id="PF17111"/>
    </source>
</evidence>
<gene>
    <name evidence="6" type="ORF">BDV96DRAFT_568986</name>
</gene>
<evidence type="ECO:0000256" key="2">
    <source>
        <dbReference type="ARBA" id="ARBA00022737"/>
    </source>
</evidence>
<dbReference type="SUPFAM" id="SSF48403">
    <property type="entry name" value="Ankyrin repeat"/>
    <property type="match status" value="1"/>
</dbReference>
<keyword evidence="7" id="KW-1185">Reference proteome</keyword>
<organism evidence="6 7">
    <name type="scientific">Lophiotrema nucula</name>
    <dbReference type="NCBI Taxonomy" id="690887"/>
    <lineage>
        <taxon>Eukaryota</taxon>
        <taxon>Fungi</taxon>
        <taxon>Dikarya</taxon>
        <taxon>Ascomycota</taxon>
        <taxon>Pezizomycotina</taxon>
        <taxon>Dothideomycetes</taxon>
        <taxon>Pleosporomycetidae</taxon>
        <taxon>Pleosporales</taxon>
        <taxon>Lophiotremataceae</taxon>
        <taxon>Lophiotrema</taxon>
    </lineage>
</organism>
<sequence>MEAIGAAASIVTLAGVALQGTQTLCQTLSNFKNASLQASRINAAIQNLDSLLKQLQSSRITKERSAHAEGLKDLLVAYNKDVQRYMKDLRFIQAISTDSLTERASKKLRIAYKGDRELLRILAEITQQCVALAAQLDLANCDAALEIRDGVQQIHASNEARVDRESEQISLARHQTARLNNIGNSIKQVETTVESIKTSSSNMEHSVAEVALKLDKIAGISQKQGDDVLTLLLALQAQMNGVSSQLNSRTGSHHIELENTSSGLRFDGHSDLLRALDRLQSAGQQKPGAVHSSGAESLITDIECILLAMTSLADGEHSSLPRRLLRPSNFGTLDDHDTKRLCKIVNASHTLNINTASRRTLSMPGTPSQQHKRKDVMFQSRRLVLSLTERRFHNQVLSKNVAGADLVVDTIAKLHVQVASTQPCTSITAYFHHRMTQDCCISLTPTVLFGNSVSDDSAIFRAVSLGDTRRVRQLLDEGLYTLRDRNSKGTPLLHFAMTQPNMCKFLVDNGADVDDMSWDRFRKDRYCPPLSQYTYDHSIRAERLEAIIECRKILLRAGADPTLHSGDNKNEYQRAVAYCTLKSLKAILDCDQGFINLEERFDGGQTALFKAALFDSVGHEARKVQLLLDRGADIHARDDEGYTCLHAVLQAARLPSKYTRDIALLTLLIRRGANILSKANNGRSIFEDAYDCSSISVITTGSYRADLWDCTLVCSGHGHLARRADQRRFCYTEQYTHELFEAMWSGGKEVCPYFDDTFSISWYNINKGCEDFAYEDQIVWWESYFQSDGNERAPENGKAQKE</sequence>
<dbReference type="Proteomes" id="UP000799770">
    <property type="component" value="Unassembled WGS sequence"/>
</dbReference>
<evidence type="ECO:0000313" key="6">
    <source>
        <dbReference type="EMBL" id="KAF2119075.1"/>
    </source>
</evidence>
<feature type="repeat" description="ANK" evidence="4">
    <location>
        <begin position="603"/>
        <end position="639"/>
    </location>
</feature>
<dbReference type="InterPro" id="IPR031348">
    <property type="entry name" value="PigL_N"/>
</dbReference>
<dbReference type="PROSITE" id="PS50088">
    <property type="entry name" value="ANK_REPEAT"/>
    <property type="match status" value="1"/>
</dbReference>
<keyword evidence="2" id="KW-0677">Repeat</keyword>
<protein>
    <recommendedName>
        <fullName evidence="1">protein S-acyltransferase</fullName>
        <ecNumber evidence="1">2.3.1.225</ecNumber>
    </recommendedName>
</protein>
<dbReference type="GO" id="GO:0019706">
    <property type="term" value="F:protein-cysteine S-palmitoyltransferase activity"/>
    <property type="evidence" value="ECO:0007669"/>
    <property type="project" value="UniProtKB-EC"/>
</dbReference>
<dbReference type="OrthoDB" id="3796990at2759"/>
<accession>A0A6A5ZII2</accession>
<evidence type="ECO:0000256" key="4">
    <source>
        <dbReference type="PROSITE-ProRule" id="PRU00023"/>
    </source>
</evidence>
<dbReference type="PANTHER" id="PTHR24161:SF85">
    <property type="entry name" value="PALMITOYLTRANSFERASE HIP14"/>
    <property type="match status" value="1"/>
</dbReference>
<dbReference type="Gene3D" id="1.25.40.20">
    <property type="entry name" value="Ankyrin repeat-containing domain"/>
    <property type="match status" value="2"/>
</dbReference>
<dbReference type="EMBL" id="ML977316">
    <property type="protein sequence ID" value="KAF2119075.1"/>
    <property type="molecule type" value="Genomic_DNA"/>
</dbReference>
<proteinExistence type="predicted"/>
<dbReference type="PROSITE" id="PS50297">
    <property type="entry name" value="ANK_REP_REGION"/>
    <property type="match status" value="1"/>
</dbReference>
<dbReference type="SMART" id="SM00248">
    <property type="entry name" value="ANK"/>
    <property type="match status" value="4"/>
</dbReference>